<name>A0A8B8Q1K7_9MYRT</name>
<reference evidence="3" key="1">
    <citation type="submission" date="2025-08" db="UniProtKB">
        <authorList>
            <consortium name="RefSeq"/>
        </authorList>
    </citation>
    <scope>IDENTIFICATION</scope>
    <source>
        <tissue evidence="3">Leaf</tissue>
    </source>
</reference>
<dbReference type="RefSeq" id="XP_030540969.1">
    <property type="nucleotide sequence ID" value="XM_030685109.2"/>
</dbReference>
<sequence length="307" mass="34550">MRTERKLQMRRGFGFVIWVAFSLWSFSSTLVQASIRYDPELLDAVIHEYANKTLQQPRTGVVYNISLPANFSGIEVSIVRLRSSSFWVRGSNLTSFNIPPRIIPLPYAERLAIVCENLQNWSSSYYEVPGYRLVSPVVGFMMFDASNSSGVGNQMLNLSIKGNPILVSLSPAEPELRTSNQSVRCAEFRPNGSVGFSNVTSPNGCVARRQGHFALVVPAPAPQQKKKEVRFWKWWVVGFVGGFLVLVSVSLIVWGTYKLVVRQRIKEMEKESEKGVSFDTVWIRTSKMPSASMLRTQPILEANEHVP</sequence>
<dbReference type="KEGG" id="rarg:115748580"/>
<feature type="transmembrane region" description="Helical" evidence="1">
    <location>
        <begin position="232"/>
        <end position="257"/>
    </location>
</feature>
<dbReference type="Pfam" id="PF06697">
    <property type="entry name" value="DUF1191"/>
    <property type="match status" value="1"/>
</dbReference>
<dbReference type="AlphaFoldDB" id="A0A8B8Q1K7"/>
<keyword evidence="1" id="KW-0812">Transmembrane</keyword>
<keyword evidence="1" id="KW-0472">Membrane</keyword>
<gene>
    <name evidence="3" type="primary">LOC115748580</name>
</gene>
<evidence type="ECO:0000313" key="2">
    <source>
        <dbReference type="Proteomes" id="UP000827889"/>
    </source>
</evidence>
<dbReference type="Proteomes" id="UP000827889">
    <property type="component" value="Chromosome 9"/>
</dbReference>
<dbReference type="InterPro" id="IPR010605">
    <property type="entry name" value="DUF1191"/>
</dbReference>
<keyword evidence="2" id="KW-1185">Reference proteome</keyword>
<evidence type="ECO:0000256" key="1">
    <source>
        <dbReference type="SAM" id="Phobius"/>
    </source>
</evidence>
<evidence type="ECO:0000313" key="3">
    <source>
        <dbReference type="RefSeq" id="XP_030540969.1"/>
    </source>
</evidence>
<accession>A0A8B8Q1K7</accession>
<organism evidence="2 3">
    <name type="scientific">Rhodamnia argentea</name>
    <dbReference type="NCBI Taxonomy" id="178133"/>
    <lineage>
        <taxon>Eukaryota</taxon>
        <taxon>Viridiplantae</taxon>
        <taxon>Streptophyta</taxon>
        <taxon>Embryophyta</taxon>
        <taxon>Tracheophyta</taxon>
        <taxon>Spermatophyta</taxon>
        <taxon>Magnoliopsida</taxon>
        <taxon>eudicotyledons</taxon>
        <taxon>Gunneridae</taxon>
        <taxon>Pentapetalae</taxon>
        <taxon>rosids</taxon>
        <taxon>malvids</taxon>
        <taxon>Myrtales</taxon>
        <taxon>Myrtaceae</taxon>
        <taxon>Myrtoideae</taxon>
        <taxon>Myrteae</taxon>
        <taxon>Australasian group</taxon>
        <taxon>Rhodamnia</taxon>
    </lineage>
</organism>
<proteinExistence type="predicted"/>
<dbReference type="OrthoDB" id="768690at2759"/>
<dbReference type="PANTHER" id="PTHR33512:SF7">
    <property type="entry name" value="LEGUME LECTIN DOMAIN-CONTAINING PROTEIN"/>
    <property type="match status" value="1"/>
</dbReference>
<dbReference type="PANTHER" id="PTHR33512">
    <property type="entry name" value="PROTEIN, PUTATIVE (DUF1191)-RELATED"/>
    <property type="match status" value="1"/>
</dbReference>
<keyword evidence="1" id="KW-1133">Transmembrane helix</keyword>
<dbReference type="GeneID" id="115748580"/>
<protein>
    <submittedName>
        <fullName evidence="3">Uncharacterized protein LOC115748580</fullName>
    </submittedName>
</protein>
<dbReference type="GO" id="GO:0016020">
    <property type="term" value="C:membrane"/>
    <property type="evidence" value="ECO:0007669"/>
    <property type="project" value="TreeGrafter"/>
</dbReference>